<comment type="caution">
    <text evidence="3">The sequence shown here is derived from an EMBL/GenBank/DDBJ whole genome shotgun (WGS) entry which is preliminary data.</text>
</comment>
<feature type="compositionally biased region" description="Polar residues" evidence="1">
    <location>
        <begin position="91"/>
        <end position="102"/>
    </location>
</feature>
<dbReference type="Proteomes" id="UP001310594">
    <property type="component" value="Unassembled WGS sequence"/>
</dbReference>
<keyword evidence="2" id="KW-1133">Transmembrane helix</keyword>
<protein>
    <submittedName>
        <fullName evidence="3">Uncharacterized protein</fullName>
    </submittedName>
</protein>
<dbReference type="AlphaFoldDB" id="A0AAN8A4E3"/>
<accession>A0AAN8A4E3</accession>
<proteinExistence type="predicted"/>
<organism evidence="3 4">
    <name type="scientific">Elasticomyces elasticus</name>
    <dbReference type="NCBI Taxonomy" id="574655"/>
    <lineage>
        <taxon>Eukaryota</taxon>
        <taxon>Fungi</taxon>
        <taxon>Dikarya</taxon>
        <taxon>Ascomycota</taxon>
        <taxon>Pezizomycotina</taxon>
        <taxon>Dothideomycetes</taxon>
        <taxon>Dothideomycetidae</taxon>
        <taxon>Mycosphaerellales</taxon>
        <taxon>Teratosphaeriaceae</taxon>
        <taxon>Elasticomyces</taxon>
    </lineage>
</organism>
<feature type="region of interest" description="Disordered" evidence="1">
    <location>
        <begin position="81"/>
        <end position="115"/>
    </location>
</feature>
<evidence type="ECO:0000313" key="4">
    <source>
        <dbReference type="Proteomes" id="UP001310594"/>
    </source>
</evidence>
<keyword evidence="2" id="KW-0812">Transmembrane</keyword>
<gene>
    <name evidence="3" type="ORF">LTR97_002780</name>
</gene>
<reference evidence="3" key="1">
    <citation type="submission" date="2023-08" db="EMBL/GenBank/DDBJ databases">
        <title>Black Yeasts Isolated from many extreme environments.</title>
        <authorList>
            <person name="Coleine C."/>
            <person name="Stajich J.E."/>
            <person name="Selbmann L."/>
        </authorList>
    </citation>
    <scope>NUCLEOTIDE SEQUENCE</scope>
    <source>
        <strain evidence="3">CCFEE 5810</strain>
    </source>
</reference>
<keyword evidence="2" id="KW-0472">Membrane</keyword>
<name>A0AAN8A4E3_9PEZI</name>
<evidence type="ECO:0000256" key="2">
    <source>
        <dbReference type="SAM" id="Phobius"/>
    </source>
</evidence>
<sequence length="267" mass="30655">MVKRSKCHNKVVSNPVVFFLNAIATLATVTVTKIRDFAASIVTRAGQFLKTSPVAADDPIAGKSLWSFCSVSLLRHLESQPNSTTHRRLRQPSQRPVSSYRTLHQRPLRNPPFHRASRLQLGDNTDIKIDSNGEYLSRLRVPPRISGCINRYKELSDLFDMWLIEFARYHRYGDLRYCLKADKIHIKIDYYAGLAEDLAHRVNEDVAVREHVQEIVELRNFVNSWYQDVIRRKDLPATCSIAEEARRHQPPYDAMVQVLGFFGGPVP</sequence>
<evidence type="ECO:0000256" key="1">
    <source>
        <dbReference type="SAM" id="MobiDB-lite"/>
    </source>
</evidence>
<feature type="transmembrane region" description="Helical" evidence="2">
    <location>
        <begin position="12"/>
        <end position="31"/>
    </location>
</feature>
<dbReference type="EMBL" id="JAVRQU010000004">
    <property type="protein sequence ID" value="KAK5703767.1"/>
    <property type="molecule type" value="Genomic_DNA"/>
</dbReference>
<evidence type="ECO:0000313" key="3">
    <source>
        <dbReference type="EMBL" id="KAK5703767.1"/>
    </source>
</evidence>